<gene>
    <name evidence="8" type="ORF">JFL43_16145</name>
</gene>
<evidence type="ECO:0000313" key="9">
    <source>
        <dbReference type="Proteomes" id="UP000618943"/>
    </source>
</evidence>
<feature type="transmembrane region" description="Helical" evidence="6">
    <location>
        <begin position="419"/>
        <end position="442"/>
    </location>
</feature>
<keyword evidence="5 6" id="KW-0472">Membrane</keyword>
<dbReference type="Pfam" id="PF02687">
    <property type="entry name" value="FtsX"/>
    <property type="match status" value="1"/>
</dbReference>
<sequence>MKIYQQFLKSYYRLHKMQFLGPLFTLTIICAILFGSISANELIAKQTESHFYDQYGEVTQIVRLQHDQFRSEDDFVKDWTGKNKTTYLQSNGVHEKNNKVNFVNFYGVDQAFYKVFPFDQVYELKGNDAVVSASFAKAHKLKKGDMITIKTYSTPFDYQVAAIADGDFFAKEDGQGANILVSKEQFRKNFQLPEKDVTTLAGTDLKVQKHKNVYQTENVRENVSAIGQMQMIQFVVMIIDAVILLVSTYILFGFYRMAFVGKLHYLSILNIIGIQKRRLTALMWLENIVLMTIIYSILAIVSVCLLPLGWIYYVAVYGILLATIVIANGFITSLFRKTDVLAYILGREQVKIKQGWVPFFVLLLVLVAACVVKPTIYTFVLVGISLLFGVFWMLGNAKQSSVQLIKHLNRERIVNEMKAILMLAIISLLLIYAAITGVQHFITGVYSNWKFDQQITVNEEKTVEIQTYLAVNNVEQAEFLWKNYSLEPLDVKHKGEKLSIDDLIGINDQDDLKGFNIKGNIDMKLLQAGNNVYLNEKYKKYHLLDEVQMDGKRFEIVGYFDSSMNATDHVAIVSEESFRKLDDTKISQFYIKNDELILNKLYGEFGDDILGTMDARQQSLDNTSFAQNLQSVLMIFILFIALISILSLLNSFFILRDKQQKLFAILGAAGLSKKKLMSLNFWQIFALGGQGLLIAEVILILVLRFFEWFIQTVIGQNIPLVVTYEMQLQAIGVYLFVLIVVWLASRRNLKKMNILQTIRER</sequence>
<keyword evidence="2" id="KW-1003">Cell membrane</keyword>
<proteinExistence type="predicted"/>
<organism evidence="8 9">
    <name type="scientific">Viridibacillus soli</name>
    <dbReference type="NCBI Taxonomy" id="2798301"/>
    <lineage>
        <taxon>Bacteria</taxon>
        <taxon>Bacillati</taxon>
        <taxon>Bacillota</taxon>
        <taxon>Bacilli</taxon>
        <taxon>Bacillales</taxon>
        <taxon>Caryophanaceae</taxon>
        <taxon>Viridibacillus</taxon>
    </lineage>
</organism>
<feature type="transmembrane region" description="Helical" evidence="6">
    <location>
        <begin position="632"/>
        <end position="655"/>
    </location>
</feature>
<dbReference type="PANTHER" id="PTHR30287:SF2">
    <property type="entry name" value="BLL1001 PROTEIN"/>
    <property type="match status" value="1"/>
</dbReference>
<comment type="subcellular location">
    <subcellularLocation>
        <location evidence="1">Cell membrane</location>
        <topology evidence="1">Multi-pass membrane protein</topology>
    </subcellularLocation>
</comment>
<feature type="transmembrane region" description="Helical" evidence="6">
    <location>
        <begin position="356"/>
        <end position="374"/>
    </location>
</feature>
<comment type="caution">
    <text evidence="8">The sequence shown here is derived from an EMBL/GenBank/DDBJ whole genome shotgun (WGS) entry which is preliminary data.</text>
</comment>
<evidence type="ECO:0000256" key="6">
    <source>
        <dbReference type="SAM" id="Phobius"/>
    </source>
</evidence>
<keyword evidence="4 6" id="KW-1133">Transmembrane helix</keyword>
<protein>
    <recommendedName>
        <fullName evidence="7">ABC3 transporter permease C-terminal domain-containing protein</fullName>
    </recommendedName>
</protein>
<dbReference type="InterPro" id="IPR003838">
    <property type="entry name" value="ABC3_permease_C"/>
</dbReference>
<feature type="domain" description="ABC3 transporter permease C-terminal" evidence="7">
    <location>
        <begin position="634"/>
        <end position="753"/>
    </location>
</feature>
<evidence type="ECO:0000256" key="2">
    <source>
        <dbReference type="ARBA" id="ARBA00022475"/>
    </source>
</evidence>
<dbReference type="EMBL" id="JAEOAH010000029">
    <property type="protein sequence ID" value="MBK3496362.1"/>
    <property type="molecule type" value="Genomic_DNA"/>
</dbReference>
<feature type="transmembrane region" description="Helical" evidence="6">
    <location>
        <begin position="380"/>
        <end position="398"/>
    </location>
</feature>
<accession>A0ABS1HBA1</accession>
<feature type="transmembrane region" description="Helical" evidence="6">
    <location>
        <begin position="284"/>
        <end position="308"/>
    </location>
</feature>
<reference evidence="8 9" key="1">
    <citation type="submission" date="2020-12" db="EMBL/GenBank/DDBJ databases">
        <title>YIM B01967 draft genome.</title>
        <authorList>
            <person name="Yan X."/>
        </authorList>
    </citation>
    <scope>NUCLEOTIDE SEQUENCE [LARGE SCALE GENOMIC DNA]</scope>
    <source>
        <strain evidence="8 9">YIM B01967</strain>
    </source>
</reference>
<feature type="transmembrane region" description="Helical" evidence="6">
    <location>
        <begin position="681"/>
        <end position="706"/>
    </location>
</feature>
<name>A0ABS1HBA1_9BACL</name>
<evidence type="ECO:0000256" key="1">
    <source>
        <dbReference type="ARBA" id="ARBA00004651"/>
    </source>
</evidence>
<dbReference type="RefSeq" id="WP_200749835.1">
    <property type="nucleotide sequence ID" value="NZ_JAEOAH010000029.1"/>
</dbReference>
<evidence type="ECO:0000259" key="7">
    <source>
        <dbReference type="Pfam" id="PF02687"/>
    </source>
</evidence>
<evidence type="ECO:0000256" key="5">
    <source>
        <dbReference type="ARBA" id="ARBA00023136"/>
    </source>
</evidence>
<feature type="transmembrane region" description="Helical" evidence="6">
    <location>
        <begin position="726"/>
        <end position="744"/>
    </location>
</feature>
<dbReference type="Proteomes" id="UP000618943">
    <property type="component" value="Unassembled WGS sequence"/>
</dbReference>
<evidence type="ECO:0000256" key="4">
    <source>
        <dbReference type="ARBA" id="ARBA00022989"/>
    </source>
</evidence>
<keyword evidence="9" id="KW-1185">Reference proteome</keyword>
<evidence type="ECO:0000256" key="3">
    <source>
        <dbReference type="ARBA" id="ARBA00022692"/>
    </source>
</evidence>
<evidence type="ECO:0000313" key="8">
    <source>
        <dbReference type="EMBL" id="MBK3496362.1"/>
    </source>
</evidence>
<keyword evidence="3 6" id="KW-0812">Transmembrane</keyword>
<feature type="transmembrane region" description="Helical" evidence="6">
    <location>
        <begin position="231"/>
        <end position="255"/>
    </location>
</feature>
<feature type="transmembrane region" description="Helical" evidence="6">
    <location>
        <begin position="314"/>
        <end position="335"/>
    </location>
</feature>
<dbReference type="PANTHER" id="PTHR30287">
    <property type="entry name" value="MEMBRANE COMPONENT OF PREDICTED ABC SUPERFAMILY METABOLITE UPTAKE TRANSPORTER"/>
    <property type="match status" value="1"/>
</dbReference>
<dbReference type="InterPro" id="IPR038766">
    <property type="entry name" value="Membrane_comp_ABC_pdt"/>
</dbReference>